<dbReference type="EMBL" id="FZNS01000012">
    <property type="protein sequence ID" value="SNR94833.1"/>
    <property type="molecule type" value="Genomic_DNA"/>
</dbReference>
<dbReference type="PROSITE" id="PS50042">
    <property type="entry name" value="CNMP_BINDING_3"/>
    <property type="match status" value="1"/>
</dbReference>
<reference evidence="3" key="1">
    <citation type="submission" date="2017-06" db="EMBL/GenBank/DDBJ databases">
        <authorList>
            <person name="Varghese N."/>
            <person name="Submissions S."/>
        </authorList>
    </citation>
    <scope>NUCLEOTIDE SEQUENCE [LARGE SCALE GENOMIC DNA]</scope>
    <source>
        <strain evidence="3">DSM 28041</strain>
    </source>
</reference>
<keyword evidence="2" id="KW-0808">Transferase</keyword>
<gene>
    <name evidence="2" type="ORF">SAMN06269173_11279</name>
</gene>
<organism evidence="2 3">
    <name type="scientific">Hymenobacter mucosus</name>
    <dbReference type="NCBI Taxonomy" id="1411120"/>
    <lineage>
        <taxon>Bacteria</taxon>
        <taxon>Pseudomonadati</taxon>
        <taxon>Bacteroidota</taxon>
        <taxon>Cytophagia</taxon>
        <taxon>Cytophagales</taxon>
        <taxon>Hymenobacteraceae</taxon>
        <taxon>Hymenobacter</taxon>
    </lineage>
</organism>
<protein>
    <submittedName>
        <fullName evidence="2">cAMP-binding domain of CRP or a regulatory subunit of cAMP-dependent protein kinases</fullName>
    </submittedName>
</protein>
<proteinExistence type="predicted"/>
<dbReference type="Pfam" id="PF00027">
    <property type="entry name" value="cNMP_binding"/>
    <property type="match status" value="1"/>
</dbReference>
<evidence type="ECO:0000313" key="2">
    <source>
        <dbReference type="EMBL" id="SNR94833.1"/>
    </source>
</evidence>
<dbReference type="SUPFAM" id="SSF51206">
    <property type="entry name" value="cAMP-binding domain-like"/>
    <property type="match status" value="1"/>
</dbReference>
<dbReference type="InterPro" id="IPR014710">
    <property type="entry name" value="RmlC-like_jellyroll"/>
</dbReference>
<evidence type="ECO:0000259" key="1">
    <source>
        <dbReference type="PROSITE" id="PS50042"/>
    </source>
</evidence>
<dbReference type="Proteomes" id="UP000198310">
    <property type="component" value="Unassembled WGS sequence"/>
</dbReference>
<feature type="domain" description="Cyclic nucleotide-binding" evidence="1">
    <location>
        <begin position="13"/>
        <end position="115"/>
    </location>
</feature>
<keyword evidence="2" id="KW-0418">Kinase</keyword>
<dbReference type="InterPro" id="IPR000595">
    <property type="entry name" value="cNMP-bd_dom"/>
</dbReference>
<dbReference type="RefSeq" id="WP_089334023.1">
    <property type="nucleotide sequence ID" value="NZ_FZNS01000012.1"/>
</dbReference>
<name>A0A239AIS7_9BACT</name>
<dbReference type="AlphaFoldDB" id="A0A239AIS7"/>
<dbReference type="CDD" id="cd00038">
    <property type="entry name" value="CAP_ED"/>
    <property type="match status" value="1"/>
</dbReference>
<sequence length="192" mass="22267">MTPHETLFAVVRHFITLSPTEEALLEQLFVAEQVPKGGFFLRPGEVSRKVAFIVEGVFHNFRSRDGQEHSFYFGREREFIGDYSSFLPAQPAVHAIQALEPARLLSISYDNLQRLYREVQQGERFGRLVAEMLFVDVLGQLTSFYEETPEERYARFVRTYPDLLQRIPQYYIASYVGVKPQSLSRIRGRAIL</sequence>
<dbReference type="Gene3D" id="2.60.120.10">
    <property type="entry name" value="Jelly Rolls"/>
    <property type="match status" value="1"/>
</dbReference>
<dbReference type="GO" id="GO:0016301">
    <property type="term" value="F:kinase activity"/>
    <property type="evidence" value="ECO:0007669"/>
    <property type="project" value="UniProtKB-KW"/>
</dbReference>
<keyword evidence="3" id="KW-1185">Reference proteome</keyword>
<accession>A0A239AIS7</accession>
<dbReference type="InterPro" id="IPR018490">
    <property type="entry name" value="cNMP-bd_dom_sf"/>
</dbReference>
<evidence type="ECO:0000313" key="3">
    <source>
        <dbReference type="Proteomes" id="UP000198310"/>
    </source>
</evidence>